<dbReference type="Pfam" id="PF01189">
    <property type="entry name" value="Methyltr_RsmB-F"/>
    <property type="match status" value="1"/>
</dbReference>
<dbReference type="InterPro" id="IPR029063">
    <property type="entry name" value="SAM-dependent_MTases_sf"/>
</dbReference>
<dbReference type="GO" id="GO:0009383">
    <property type="term" value="F:rRNA (cytosine-C5-)-methyltransferase activity"/>
    <property type="evidence" value="ECO:0007669"/>
    <property type="project" value="TreeGrafter"/>
</dbReference>
<dbReference type="WBParaSite" id="ACRNAN_Path_1112.g4296.t1">
    <property type="protein sequence ID" value="ACRNAN_Path_1112.g4296.t1"/>
    <property type="gene ID" value="ACRNAN_Path_1112.g4296"/>
</dbReference>
<dbReference type="InterPro" id="IPR023267">
    <property type="entry name" value="RCMT"/>
</dbReference>
<protein>
    <submittedName>
        <fullName evidence="13">SAM-dependent MTase RsmB/NOP-type domain-containing protein</fullName>
    </submittedName>
</protein>
<evidence type="ECO:0000256" key="10">
    <source>
        <dbReference type="SAM" id="MobiDB-lite"/>
    </source>
</evidence>
<comment type="similarity">
    <text evidence="2 9">Belongs to the class I-like SAM-binding methyltransferase superfamily. RsmB/NOP family.</text>
</comment>
<dbReference type="SUPFAM" id="SSF53335">
    <property type="entry name" value="S-adenosyl-L-methionine-dependent methyltransferases"/>
    <property type="match status" value="1"/>
</dbReference>
<evidence type="ECO:0000313" key="13">
    <source>
        <dbReference type="WBParaSite" id="ACRNAN_Path_1112.g4296.t1"/>
    </source>
</evidence>
<dbReference type="InterPro" id="IPR018314">
    <property type="entry name" value="RsmB/NOL1/NOP2-like_CS"/>
</dbReference>
<evidence type="ECO:0000313" key="12">
    <source>
        <dbReference type="Proteomes" id="UP000887540"/>
    </source>
</evidence>
<feature type="region of interest" description="Disordered" evidence="10">
    <location>
        <begin position="1"/>
        <end position="55"/>
    </location>
</feature>
<dbReference type="PANTHER" id="PTHR22807">
    <property type="entry name" value="NOP2 YEAST -RELATED NOL1/NOP2/FMU SUN DOMAIN-CONTAINING"/>
    <property type="match status" value="1"/>
</dbReference>
<feature type="compositionally biased region" description="Low complexity" evidence="10">
    <location>
        <begin position="9"/>
        <end position="22"/>
    </location>
</feature>
<dbReference type="Gene3D" id="3.40.50.150">
    <property type="entry name" value="Vaccinia Virus protein VP39"/>
    <property type="match status" value="1"/>
</dbReference>
<feature type="binding site" evidence="9">
    <location>
        <position position="317"/>
    </location>
    <ligand>
        <name>S-adenosyl-L-methionine</name>
        <dbReference type="ChEBI" id="CHEBI:59789"/>
    </ligand>
</feature>
<dbReference type="GO" id="GO:0003723">
    <property type="term" value="F:RNA binding"/>
    <property type="evidence" value="ECO:0007669"/>
    <property type="project" value="UniProtKB-UniRule"/>
</dbReference>
<organism evidence="12 13">
    <name type="scientific">Acrobeloides nanus</name>
    <dbReference type="NCBI Taxonomy" id="290746"/>
    <lineage>
        <taxon>Eukaryota</taxon>
        <taxon>Metazoa</taxon>
        <taxon>Ecdysozoa</taxon>
        <taxon>Nematoda</taxon>
        <taxon>Chromadorea</taxon>
        <taxon>Rhabditida</taxon>
        <taxon>Tylenchina</taxon>
        <taxon>Cephalobomorpha</taxon>
        <taxon>Cephaloboidea</taxon>
        <taxon>Cephalobidae</taxon>
        <taxon>Acrobeloides</taxon>
    </lineage>
</organism>
<keyword evidence="4 9" id="KW-0489">Methyltransferase</keyword>
<dbReference type="InterPro" id="IPR054728">
    <property type="entry name" value="RsmB-like_ferredoxin"/>
</dbReference>
<evidence type="ECO:0000259" key="11">
    <source>
        <dbReference type="PROSITE" id="PS51686"/>
    </source>
</evidence>
<dbReference type="InterPro" id="IPR011023">
    <property type="entry name" value="Nop2p"/>
</dbReference>
<feature type="region of interest" description="Disordered" evidence="10">
    <location>
        <begin position="465"/>
        <end position="549"/>
    </location>
</feature>
<evidence type="ECO:0000256" key="3">
    <source>
        <dbReference type="ARBA" id="ARBA00022517"/>
    </source>
</evidence>
<dbReference type="Proteomes" id="UP000887540">
    <property type="component" value="Unplaced"/>
</dbReference>
<dbReference type="InterPro" id="IPR001678">
    <property type="entry name" value="MeTrfase_RsmB-F_NOP2_dom"/>
</dbReference>
<feature type="active site" description="Nucleophile" evidence="9">
    <location>
        <position position="392"/>
    </location>
</feature>
<name>A0A914BVR9_9BILA</name>
<dbReference type="PRINTS" id="PR02008">
    <property type="entry name" value="RCMTFAMILY"/>
</dbReference>
<dbReference type="PANTHER" id="PTHR22807:SF30">
    <property type="entry name" value="28S RRNA (CYTOSINE(4447)-C(5))-METHYLTRANSFERASE-RELATED"/>
    <property type="match status" value="1"/>
</dbReference>
<dbReference type="PRINTS" id="PR02012">
    <property type="entry name" value="RCMTNOP2"/>
</dbReference>
<reference evidence="13" key="1">
    <citation type="submission" date="2022-11" db="UniProtKB">
        <authorList>
            <consortium name="WormBaseParasite"/>
        </authorList>
    </citation>
    <scope>IDENTIFICATION</scope>
</reference>
<feature type="compositionally biased region" description="Basic residues" evidence="10">
    <location>
        <begin position="535"/>
        <end position="549"/>
    </location>
</feature>
<dbReference type="GO" id="GO:0005730">
    <property type="term" value="C:nucleolus"/>
    <property type="evidence" value="ECO:0007669"/>
    <property type="project" value="UniProtKB-SubCell"/>
</dbReference>
<evidence type="ECO:0000256" key="4">
    <source>
        <dbReference type="ARBA" id="ARBA00022603"/>
    </source>
</evidence>
<dbReference type="PROSITE" id="PS51686">
    <property type="entry name" value="SAM_MT_RSMB_NOP"/>
    <property type="match status" value="1"/>
</dbReference>
<feature type="binding site" evidence="9">
    <location>
        <position position="290"/>
    </location>
    <ligand>
        <name>S-adenosyl-L-methionine</name>
        <dbReference type="ChEBI" id="CHEBI:59789"/>
    </ligand>
</feature>
<dbReference type="FunFam" id="3.30.70.1170:FF:000001">
    <property type="entry name" value="Ribosomal RNA methyltransferase Nop2"/>
    <property type="match status" value="1"/>
</dbReference>
<keyword evidence="8" id="KW-0539">Nucleus</keyword>
<keyword evidence="3" id="KW-0690">Ribosome biogenesis</keyword>
<evidence type="ECO:0000256" key="6">
    <source>
        <dbReference type="ARBA" id="ARBA00022691"/>
    </source>
</evidence>
<keyword evidence="7 9" id="KW-0694">RNA-binding</keyword>
<sequence length="549" mass="61806">MIKQKPSLEEPSSSSNEGSVNDSGDEDEKELDSSDEEIQADIYSSSDETNDDEDGLMEIEKKSQKLISKTKRDKKLAEEDMKLNITSGNDHDMPTVDEIEQELKTAPNLDVMNERIHEVIQILADFNNRRQPNRSRREYLTILMKNLCSKYNYNEFLMERFMQLFPNCGELIEFLDANDQPRPVTIRANPLKTRRGELAKALINRGMNVDPAAKWTKVGLVVYDSQVPVGATPEYLAGHYIIQGLSSFLPVMALCPQPNESVLDMCAAPAGKTTHIASLMKNTGILFANDANTARCKAIIGNLHRMGVNNAVVSNLDGAEYAKIQPQSFDRILLDAPCSGTGVIWKDESVKTSKDEDDIKQRFVMQRRLLLAAIDATDANSKTGGYVVYSTCSVLVEENEAVIQYALEKRHVKLVPAGLEIGIEGYTKFRQFRFHPSLNLTRRYYPHVHNIDGFFVAKLKKLHNEKKQSKKSQSNVDEDEDESKENGNDGTSEEQSSDDEKTAKAPPKKKMKKNKKNKTNGNEAQNPINEPIQTRPKKVQKKFKGKKSE</sequence>
<keyword evidence="5 9" id="KW-0808">Transferase</keyword>
<dbReference type="PROSITE" id="PS01153">
    <property type="entry name" value="NOL1_NOP2_SUN"/>
    <property type="match status" value="1"/>
</dbReference>
<feature type="compositionally biased region" description="Basic residues" evidence="10">
    <location>
        <begin position="506"/>
        <end position="518"/>
    </location>
</feature>
<keyword evidence="12" id="KW-1185">Reference proteome</keyword>
<feature type="binding site" evidence="9">
    <location>
        <position position="335"/>
    </location>
    <ligand>
        <name>S-adenosyl-L-methionine</name>
        <dbReference type="ChEBI" id="CHEBI:59789"/>
    </ligand>
</feature>
<dbReference type="GO" id="GO:0070475">
    <property type="term" value="P:rRNA base methylation"/>
    <property type="evidence" value="ECO:0007669"/>
    <property type="project" value="TreeGrafter"/>
</dbReference>
<evidence type="ECO:0000256" key="2">
    <source>
        <dbReference type="ARBA" id="ARBA00007494"/>
    </source>
</evidence>
<evidence type="ECO:0000256" key="1">
    <source>
        <dbReference type="ARBA" id="ARBA00004604"/>
    </source>
</evidence>
<comment type="subcellular location">
    <subcellularLocation>
        <location evidence="1">Nucleus</location>
        <location evidence="1">Nucleolus</location>
    </subcellularLocation>
</comment>
<dbReference type="Gene3D" id="3.30.70.1170">
    <property type="entry name" value="Sun protein, domain 3"/>
    <property type="match status" value="1"/>
</dbReference>
<evidence type="ECO:0000256" key="9">
    <source>
        <dbReference type="PROSITE-ProRule" id="PRU01023"/>
    </source>
</evidence>
<evidence type="ECO:0000256" key="8">
    <source>
        <dbReference type="ARBA" id="ARBA00023242"/>
    </source>
</evidence>
<keyword evidence="6 9" id="KW-0949">S-adenosyl-L-methionine</keyword>
<feature type="compositionally biased region" description="Acidic residues" evidence="10">
    <location>
        <begin position="23"/>
        <end position="39"/>
    </location>
</feature>
<dbReference type="Pfam" id="PF22458">
    <property type="entry name" value="RsmF-B_ferredox"/>
    <property type="match status" value="1"/>
</dbReference>
<evidence type="ECO:0000256" key="7">
    <source>
        <dbReference type="ARBA" id="ARBA00022884"/>
    </source>
</evidence>
<dbReference type="InterPro" id="IPR049560">
    <property type="entry name" value="MeTrfase_RsmB-F_NOP2_cat"/>
</dbReference>
<proteinExistence type="inferred from homology"/>
<accession>A0A914BVR9</accession>
<dbReference type="NCBIfam" id="TIGR00446">
    <property type="entry name" value="nop2p"/>
    <property type="match status" value="1"/>
</dbReference>
<dbReference type="InterPro" id="IPR023273">
    <property type="entry name" value="RCMT_NOP2"/>
</dbReference>
<feature type="domain" description="SAM-dependent MTase RsmB/NOP-type" evidence="11">
    <location>
        <begin position="174"/>
        <end position="462"/>
    </location>
</feature>
<evidence type="ECO:0000256" key="5">
    <source>
        <dbReference type="ARBA" id="ARBA00022679"/>
    </source>
</evidence>
<dbReference type="AlphaFoldDB" id="A0A914BVR9"/>
<dbReference type="GO" id="GO:0000470">
    <property type="term" value="P:maturation of LSU-rRNA"/>
    <property type="evidence" value="ECO:0007669"/>
    <property type="project" value="TreeGrafter"/>
</dbReference>
<feature type="compositionally biased region" description="Polar residues" evidence="10">
    <location>
        <begin position="520"/>
        <end position="532"/>
    </location>
</feature>
<feature type="binding site" evidence="9">
    <location>
        <begin position="266"/>
        <end position="272"/>
    </location>
    <ligand>
        <name>S-adenosyl-L-methionine</name>
        <dbReference type="ChEBI" id="CHEBI:59789"/>
    </ligand>
</feature>